<accession>A0A8T3CRX6</accession>
<dbReference type="PANTHER" id="PTHR47385">
    <property type="entry name" value="CALPONIN"/>
    <property type="match status" value="1"/>
</dbReference>
<dbReference type="AlphaFoldDB" id="A0A8T3CRX6"/>
<dbReference type="GO" id="GO:0007015">
    <property type="term" value="P:actin filament organization"/>
    <property type="evidence" value="ECO:0007669"/>
    <property type="project" value="TreeGrafter"/>
</dbReference>
<dbReference type="SMART" id="SM00033">
    <property type="entry name" value="CH"/>
    <property type="match status" value="1"/>
</dbReference>
<dbReference type="OrthoDB" id="6149831at2759"/>
<proteinExistence type="predicted"/>
<feature type="region of interest" description="Disordered" evidence="1">
    <location>
        <begin position="1"/>
        <end position="52"/>
    </location>
</feature>
<dbReference type="GO" id="GO:0051015">
    <property type="term" value="F:actin filament binding"/>
    <property type="evidence" value="ECO:0007669"/>
    <property type="project" value="TreeGrafter"/>
</dbReference>
<feature type="compositionally biased region" description="Low complexity" evidence="1">
    <location>
        <begin position="172"/>
        <end position="187"/>
    </location>
</feature>
<feature type="domain" description="Calponin-homology (CH)" evidence="2">
    <location>
        <begin position="235"/>
        <end position="348"/>
    </location>
</feature>
<name>A0A8T3CRX6_9TELE</name>
<evidence type="ECO:0000313" key="3">
    <source>
        <dbReference type="EMBL" id="KAI1885435.1"/>
    </source>
</evidence>
<protein>
    <recommendedName>
        <fullName evidence="2">Calponin-homology (CH) domain-containing protein</fullName>
    </recommendedName>
</protein>
<dbReference type="EMBL" id="JAERUA010000021">
    <property type="protein sequence ID" value="KAI1885435.1"/>
    <property type="molecule type" value="Genomic_DNA"/>
</dbReference>
<feature type="compositionally biased region" description="Basic and acidic residues" evidence="1">
    <location>
        <begin position="1"/>
        <end position="17"/>
    </location>
</feature>
<dbReference type="GO" id="GO:0015629">
    <property type="term" value="C:actin cytoskeleton"/>
    <property type="evidence" value="ECO:0007669"/>
    <property type="project" value="TreeGrafter"/>
</dbReference>
<dbReference type="PANTHER" id="PTHR47385:SF14">
    <property type="entry name" value="TRANSGELIN"/>
    <property type="match status" value="1"/>
</dbReference>
<keyword evidence="4" id="KW-1185">Reference proteome</keyword>
<dbReference type="InterPro" id="IPR036872">
    <property type="entry name" value="CH_dom_sf"/>
</dbReference>
<comment type="caution">
    <text evidence="3">The sequence shown here is derived from an EMBL/GenBank/DDBJ whole genome shotgun (WGS) entry which is preliminary data.</text>
</comment>
<gene>
    <name evidence="3" type="ORF">AGOR_G00220130</name>
</gene>
<dbReference type="Pfam" id="PF00307">
    <property type="entry name" value="CH"/>
    <property type="match status" value="1"/>
</dbReference>
<sequence length="400" mass="43637">MSHISEEQDLCKDDSSDHISALTVDPQPGCVQVQDSEGSEGQTRSRHSGLTSPFVTYIKGRTADYSEPLRIEEDSTWASGQTSKVTEGSEIHIEMINQLREAVELLQNPNRGNLEMAELSGVQLDPTEMVALEQSLNGQDGIDGQNPLKAEDKSLESPPKSSPPFGLKPRSAHSSSACSSPPCLHPLTQAPSTDSDPSLGIPDEGSEHISAFLRNCKGLDSGEPQFTMRRRMEQLREEMEMMGQLRETIESRLKVVLSEDLGGSLMDGVVLCHLANHIRPRSVASIHVPSPAVPKLSMAKCRRNVENFLDACRRLGVPESTLCSAYDVLQSNLRPVRNTVRALVALEPEGAGVAKMEGVEPTPEAPPPTWRCWDLIGSSLVHLLCLILLFVAYSLSELLS</sequence>
<organism evidence="3 4">
    <name type="scientific">Albula goreensis</name>
    <dbReference type="NCBI Taxonomy" id="1534307"/>
    <lineage>
        <taxon>Eukaryota</taxon>
        <taxon>Metazoa</taxon>
        <taxon>Chordata</taxon>
        <taxon>Craniata</taxon>
        <taxon>Vertebrata</taxon>
        <taxon>Euteleostomi</taxon>
        <taxon>Actinopterygii</taxon>
        <taxon>Neopterygii</taxon>
        <taxon>Teleostei</taxon>
        <taxon>Albuliformes</taxon>
        <taxon>Albulidae</taxon>
        <taxon>Albula</taxon>
    </lineage>
</organism>
<evidence type="ECO:0000259" key="2">
    <source>
        <dbReference type="PROSITE" id="PS50021"/>
    </source>
</evidence>
<feature type="region of interest" description="Disordered" evidence="1">
    <location>
        <begin position="137"/>
        <end position="205"/>
    </location>
</feature>
<dbReference type="Gene3D" id="1.10.418.10">
    <property type="entry name" value="Calponin-like domain"/>
    <property type="match status" value="1"/>
</dbReference>
<dbReference type="InterPro" id="IPR050606">
    <property type="entry name" value="Calponin-like"/>
</dbReference>
<evidence type="ECO:0000313" key="4">
    <source>
        <dbReference type="Proteomes" id="UP000829720"/>
    </source>
</evidence>
<dbReference type="SUPFAM" id="SSF47576">
    <property type="entry name" value="Calponin-homology domain, CH-domain"/>
    <property type="match status" value="1"/>
</dbReference>
<dbReference type="PROSITE" id="PS50021">
    <property type="entry name" value="CH"/>
    <property type="match status" value="1"/>
</dbReference>
<feature type="compositionally biased region" description="Polar residues" evidence="1">
    <location>
        <begin position="33"/>
        <end position="52"/>
    </location>
</feature>
<dbReference type="InterPro" id="IPR001715">
    <property type="entry name" value="CH_dom"/>
</dbReference>
<dbReference type="Proteomes" id="UP000829720">
    <property type="component" value="Unassembled WGS sequence"/>
</dbReference>
<reference evidence="3" key="1">
    <citation type="submission" date="2021-01" db="EMBL/GenBank/DDBJ databases">
        <authorList>
            <person name="Zahm M."/>
            <person name="Roques C."/>
            <person name="Cabau C."/>
            <person name="Klopp C."/>
            <person name="Donnadieu C."/>
            <person name="Jouanno E."/>
            <person name="Lampietro C."/>
            <person name="Louis A."/>
            <person name="Herpin A."/>
            <person name="Echchiki A."/>
            <person name="Berthelot C."/>
            <person name="Parey E."/>
            <person name="Roest-Crollius H."/>
            <person name="Braasch I."/>
            <person name="Postlethwait J."/>
            <person name="Bobe J."/>
            <person name="Montfort J."/>
            <person name="Bouchez O."/>
            <person name="Begum T."/>
            <person name="Mejri S."/>
            <person name="Adams A."/>
            <person name="Chen W.-J."/>
            <person name="Guiguen Y."/>
        </authorList>
    </citation>
    <scope>NUCLEOTIDE SEQUENCE</scope>
    <source>
        <tissue evidence="3">Blood</tissue>
    </source>
</reference>
<evidence type="ECO:0000256" key="1">
    <source>
        <dbReference type="SAM" id="MobiDB-lite"/>
    </source>
</evidence>